<organism evidence="1">
    <name type="scientific">marine sediment metagenome</name>
    <dbReference type="NCBI Taxonomy" id="412755"/>
    <lineage>
        <taxon>unclassified sequences</taxon>
        <taxon>metagenomes</taxon>
        <taxon>ecological metagenomes</taxon>
    </lineage>
</organism>
<comment type="caution">
    <text evidence="1">The sequence shown here is derived from an EMBL/GenBank/DDBJ whole genome shotgun (WGS) entry which is preliminary data.</text>
</comment>
<sequence>MGHEGLKRKLLLLFDEIQADLEAGEVDEARDKVRTALDLLDEELLKE</sequence>
<gene>
    <name evidence="1" type="ORF">S03H2_17559</name>
</gene>
<proteinExistence type="predicted"/>
<name>X1FT78_9ZZZZ</name>
<evidence type="ECO:0000313" key="1">
    <source>
        <dbReference type="EMBL" id="GAH32544.1"/>
    </source>
</evidence>
<protein>
    <submittedName>
        <fullName evidence="1">Uncharacterized protein</fullName>
    </submittedName>
</protein>
<dbReference type="AlphaFoldDB" id="X1FT78"/>
<dbReference type="EMBL" id="BARU01009066">
    <property type="protein sequence ID" value="GAH32544.1"/>
    <property type="molecule type" value="Genomic_DNA"/>
</dbReference>
<accession>X1FT78</accession>
<reference evidence="1" key="1">
    <citation type="journal article" date="2014" name="Front. Microbiol.">
        <title>High frequency of phylogenetically diverse reductive dehalogenase-homologous genes in deep subseafloor sedimentary metagenomes.</title>
        <authorList>
            <person name="Kawai M."/>
            <person name="Futagami T."/>
            <person name="Toyoda A."/>
            <person name="Takaki Y."/>
            <person name="Nishi S."/>
            <person name="Hori S."/>
            <person name="Arai W."/>
            <person name="Tsubouchi T."/>
            <person name="Morono Y."/>
            <person name="Uchiyama I."/>
            <person name="Ito T."/>
            <person name="Fujiyama A."/>
            <person name="Inagaki F."/>
            <person name="Takami H."/>
        </authorList>
    </citation>
    <scope>NUCLEOTIDE SEQUENCE</scope>
    <source>
        <strain evidence="1">Expedition CK06-06</strain>
    </source>
</reference>